<gene>
    <name evidence="1" type="ORF">AOQ72_34780</name>
</gene>
<name>A0A0R3C9B1_9BRAD</name>
<proteinExistence type="predicted"/>
<organism evidence="1 2">
    <name type="scientific">Bradyrhizobium yuanmingense</name>
    <dbReference type="NCBI Taxonomy" id="108015"/>
    <lineage>
        <taxon>Bacteria</taxon>
        <taxon>Pseudomonadati</taxon>
        <taxon>Pseudomonadota</taxon>
        <taxon>Alphaproteobacteria</taxon>
        <taxon>Hyphomicrobiales</taxon>
        <taxon>Nitrobacteraceae</taxon>
        <taxon>Bradyrhizobium</taxon>
    </lineage>
</organism>
<dbReference type="Proteomes" id="UP000051380">
    <property type="component" value="Unassembled WGS sequence"/>
</dbReference>
<dbReference type="OrthoDB" id="8252269at2"/>
<reference evidence="1 2" key="1">
    <citation type="submission" date="2015-09" db="EMBL/GenBank/DDBJ databases">
        <title>Draft Genome Sequence of the Strain BR 3267 (Bradyrhizobium yuanmingense) recommended as inoculant for cowpea in Brazil.</title>
        <authorList>
            <person name="Simoes-Araujo J.L."/>
            <person name="Zilli J.E."/>
        </authorList>
    </citation>
    <scope>NUCLEOTIDE SEQUENCE [LARGE SCALE GENOMIC DNA]</scope>
    <source>
        <strain evidence="1 2">BR3267</strain>
    </source>
</reference>
<accession>A0A0R3C9B1</accession>
<dbReference type="AlphaFoldDB" id="A0A0R3C9B1"/>
<dbReference type="EMBL" id="LJYF01000034">
    <property type="protein sequence ID" value="KRP90926.1"/>
    <property type="molecule type" value="Genomic_DNA"/>
</dbReference>
<protein>
    <submittedName>
        <fullName evidence="1">Uncharacterized protein</fullName>
    </submittedName>
</protein>
<evidence type="ECO:0000313" key="1">
    <source>
        <dbReference type="EMBL" id="KRP90926.1"/>
    </source>
</evidence>
<evidence type="ECO:0000313" key="2">
    <source>
        <dbReference type="Proteomes" id="UP000051380"/>
    </source>
</evidence>
<sequence length="165" mass="18212">MTNWIDSGGNEPRLYSARPTNCKSEQRRIGDAIRRASLTRLAPALALIALAASSGHARDRGQFVNTNPELKAWFDSLRSGKGPCCSDADGSALSDSDWDSKDGHYRVRVPRYGYALDGQQQELVWVDVPAEAVISEPNRVGRTMVWPIYGYMGVTIRCFMPGSMT</sequence>
<dbReference type="RefSeq" id="WP_057029664.1">
    <property type="nucleotide sequence ID" value="NZ_LJYF01000034.1"/>
</dbReference>
<comment type="caution">
    <text evidence="1">The sequence shown here is derived from an EMBL/GenBank/DDBJ whole genome shotgun (WGS) entry which is preliminary data.</text>
</comment>